<dbReference type="InterPro" id="IPR000515">
    <property type="entry name" value="MetI-like"/>
</dbReference>
<keyword evidence="3" id="KW-1003">Cell membrane</keyword>
<proteinExistence type="inferred from homology"/>
<dbReference type="GO" id="GO:0055085">
    <property type="term" value="P:transmembrane transport"/>
    <property type="evidence" value="ECO:0007669"/>
    <property type="project" value="InterPro"/>
</dbReference>
<evidence type="ECO:0000256" key="3">
    <source>
        <dbReference type="ARBA" id="ARBA00022475"/>
    </source>
</evidence>
<feature type="domain" description="ABC transmembrane type-1" evidence="8">
    <location>
        <begin position="48"/>
        <end position="255"/>
    </location>
</feature>
<keyword evidence="5 7" id="KW-1133">Transmembrane helix</keyword>
<dbReference type="Pfam" id="PF00528">
    <property type="entry name" value="BPD_transp_1"/>
    <property type="match status" value="1"/>
</dbReference>
<gene>
    <name evidence="9" type="ORF">NS965_04795</name>
</gene>
<dbReference type="RefSeq" id="WP_201914206.1">
    <property type="nucleotide sequence ID" value="NZ_CP121832.1"/>
</dbReference>
<feature type="transmembrane region" description="Helical" evidence="7">
    <location>
        <begin position="325"/>
        <end position="349"/>
    </location>
</feature>
<protein>
    <submittedName>
        <fullName evidence="9">Iron ABC transporter permease</fullName>
    </submittedName>
</protein>
<sequence length="541" mass="58855">MKNFGWMTGSWATALLLGLPVIALLFSAFSAEGALFRHLADTVLLDYLGNTLGLVVGVVLLSLLFGVPTAWLVAMCQVPGRRALQWALMLPMAMPSYIVAYVYTDLLDYSGPLQAGLRALFGWNSPADYWFPAIRSLGGAAWVLALVLFPYVYLLTRASFLEQSVSLIHSSRLLGCTPWQSFRRLSLPLARPAIMVAVSLVAMETLADFATVHFFAINTLTTAVYDTWLGYGSLATAAKLSCLMLLAVVLLIALERRSRSRQQVFQKSMGHEQPLRYPLKGMSRALAAFWCWGLVLAGFGLPFVILLDYGVRYFELSWTPEFVRFAGNSLAISALTALLAMGIALLLGFFRRLDGGIKSLLPLRIAAMGYAMPGTVLAIGVLVPLTALDFAINDLAEWLGRQGPGLLLTGTITAIVFGYLVRFVAIAIGSVESSMGKISPSLDMAARSLGQGDGGMLRRVHLPLVRRGLFAGAMLVFIESMKELPAALLLRPFNFDTLATHVYQFVSDEMLERGALGAIVIVLVGLLPLIWVNRSLDTPGH</sequence>
<feature type="transmembrane region" description="Helical" evidence="7">
    <location>
        <begin position="54"/>
        <end position="74"/>
    </location>
</feature>
<dbReference type="Proteomes" id="UP001204061">
    <property type="component" value="Unassembled WGS sequence"/>
</dbReference>
<comment type="caution">
    <text evidence="9">The sequence shown here is derived from an EMBL/GenBank/DDBJ whole genome shotgun (WGS) entry which is preliminary data.</text>
</comment>
<feature type="transmembrane region" description="Helical" evidence="7">
    <location>
        <begin position="468"/>
        <end position="490"/>
    </location>
</feature>
<evidence type="ECO:0000256" key="4">
    <source>
        <dbReference type="ARBA" id="ARBA00022692"/>
    </source>
</evidence>
<feature type="transmembrane region" description="Helical" evidence="7">
    <location>
        <begin position="86"/>
        <end position="104"/>
    </location>
</feature>
<dbReference type="GO" id="GO:0005886">
    <property type="term" value="C:plasma membrane"/>
    <property type="evidence" value="ECO:0007669"/>
    <property type="project" value="UniProtKB-SubCell"/>
</dbReference>
<feature type="domain" description="ABC transmembrane type-1" evidence="8">
    <location>
        <begin position="326"/>
        <end position="531"/>
    </location>
</feature>
<organism evidence="9 10">
    <name type="scientific">Aeromonas veronii</name>
    <dbReference type="NCBI Taxonomy" id="654"/>
    <lineage>
        <taxon>Bacteria</taxon>
        <taxon>Pseudomonadati</taxon>
        <taxon>Pseudomonadota</taxon>
        <taxon>Gammaproteobacteria</taxon>
        <taxon>Aeromonadales</taxon>
        <taxon>Aeromonadaceae</taxon>
        <taxon>Aeromonas</taxon>
    </lineage>
</organism>
<feature type="transmembrane region" description="Helical" evidence="7">
    <location>
        <begin position="285"/>
        <end position="305"/>
    </location>
</feature>
<feature type="transmembrane region" description="Helical" evidence="7">
    <location>
        <begin position="129"/>
        <end position="154"/>
    </location>
</feature>
<keyword evidence="4 7" id="KW-0812">Transmembrane</keyword>
<feature type="transmembrane region" description="Helical" evidence="7">
    <location>
        <begin position="510"/>
        <end position="532"/>
    </location>
</feature>
<dbReference type="FunFam" id="1.10.3720.10:FF:000088">
    <property type="entry name" value="Iron(III) ABC transporter, permease protein"/>
    <property type="match status" value="1"/>
</dbReference>
<dbReference type="PANTHER" id="PTHR30183:SF2">
    <property type="entry name" value="IRON UTILIZATION PROTEIN"/>
    <property type="match status" value="1"/>
</dbReference>
<dbReference type="PROSITE" id="PS50928">
    <property type="entry name" value="ABC_TM1"/>
    <property type="match status" value="2"/>
</dbReference>
<evidence type="ECO:0000313" key="10">
    <source>
        <dbReference type="Proteomes" id="UP001204061"/>
    </source>
</evidence>
<feature type="transmembrane region" description="Helical" evidence="7">
    <location>
        <begin position="405"/>
        <end position="428"/>
    </location>
</feature>
<feature type="transmembrane region" description="Helical" evidence="7">
    <location>
        <begin position="193"/>
        <end position="216"/>
    </location>
</feature>
<dbReference type="InterPro" id="IPR035906">
    <property type="entry name" value="MetI-like_sf"/>
</dbReference>
<evidence type="ECO:0000256" key="7">
    <source>
        <dbReference type="RuleBase" id="RU363032"/>
    </source>
</evidence>
<feature type="transmembrane region" description="Helical" evidence="7">
    <location>
        <begin position="361"/>
        <end position="385"/>
    </location>
</feature>
<dbReference type="Gene3D" id="1.10.3720.10">
    <property type="entry name" value="MetI-like"/>
    <property type="match status" value="2"/>
</dbReference>
<reference evidence="9" key="1">
    <citation type="submission" date="2022-08" db="EMBL/GenBank/DDBJ databases">
        <title>A global survey of hypervirulent Aeromonas hydrophila identified this emerging pathogen in farmed fish in the lower Mekong River basin.</title>
        <authorList>
            <person name="Xu T."/>
            <person name="Rasmussen-Ivey C.R."/>
            <person name="Moen F.S."/>
            <person name="Fernandez Bravo A."/>
            <person name="Lamy B."/>
            <person name="Beaz-Hidalgo R."/>
            <person name="Khan C.D."/>
            <person name="Castro Escarpulli G."/>
            <person name="Yasin I.S.M."/>
            <person name="Figueras M.J."/>
            <person name="Azzam Sayuti M."/>
            <person name="Karim M.M."/>
            <person name="Alam K.M."/>
            <person name="Le T.T.T."/>
            <person name="Thao N.H.P."/>
            <person name="Addo S."/>
            <person name="Duodu S."/>
            <person name="Ali S."/>
            <person name="Mey S."/>
            <person name="Somony T."/>
            <person name="Liles M.R."/>
        </authorList>
    </citation>
    <scope>NUCLEOTIDE SEQUENCE</scope>
    <source>
        <strain evidence="9">0.14</strain>
    </source>
</reference>
<accession>A0AAW5M985</accession>
<keyword evidence="6 7" id="KW-0472">Membrane</keyword>
<keyword evidence="2 7" id="KW-0813">Transport</keyword>
<evidence type="ECO:0000256" key="5">
    <source>
        <dbReference type="ARBA" id="ARBA00022989"/>
    </source>
</evidence>
<evidence type="ECO:0000313" key="9">
    <source>
        <dbReference type="EMBL" id="MCR4447698.1"/>
    </source>
</evidence>
<evidence type="ECO:0000256" key="1">
    <source>
        <dbReference type="ARBA" id="ARBA00004651"/>
    </source>
</evidence>
<feature type="transmembrane region" description="Helical" evidence="7">
    <location>
        <begin position="228"/>
        <end position="254"/>
    </location>
</feature>
<name>A0AAW5M985_AERVE</name>
<dbReference type="AlphaFoldDB" id="A0AAW5M985"/>
<dbReference type="EMBL" id="JANLFC010000015">
    <property type="protein sequence ID" value="MCR4447698.1"/>
    <property type="molecule type" value="Genomic_DNA"/>
</dbReference>
<dbReference type="CDD" id="cd06261">
    <property type="entry name" value="TM_PBP2"/>
    <property type="match status" value="2"/>
</dbReference>
<comment type="subcellular location">
    <subcellularLocation>
        <location evidence="1 7">Cell membrane</location>
        <topology evidence="1 7">Multi-pass membrane protein</topology>
    </subcellularLocation>
</comment>
<evidence type="ECO:0000259" key="8">
    <source>
        <dbReference type="PROSITE" id="PS50928"/>
    </source>
</evidence>
<comment type="similarity">
    <text evidence="7">Belongs to the binding-protein-dependent transport system permease family.</text>
</comment>
<evidence type="ECO:0000256" key="2">
    <source>
        <dbReference type="ARBA" id="ARBA00022448"/>
    </source>
</evidence>
<dbReference type="PANTHER" id="PTHR30183">
    <property type="entry name" value="MOLYBDENUM TRANSPORT SYSTEM PERMEASE PROTEIN MODB"/>
    <property type="match status" value="1"/>
</dbReference>
<dbReference type="SUPFAM" id="SSF161098">
    <property type="entry name" value="MetI-like"/>
    <property type="match status" value="2"/>
</dbReference>
<evidence type="ECO:0000256" key="6">
    <source>
        <dbReference type="ARBA" id="ARBA00023136"/>
    </source>
</evidence>